<evidence type="ECO:0000313" key="8">
    <source>
        <dbReference type="Proteomes" id="UP001142175"/>
    </source>
</evidence>
<dbReference type="Pfam" id="PF07947">
    <property type="entry name" value="YhhN"/>
    <property type="match status" value="1"/>
</dbReference>
<feature type="transmembrane region" description="Helical" evidence="6">
    <location>
        <begin position="125"/>
        <end position="141"/>
    </location>
</feature>
<comment type="caution">
    <text evidence="7">The sequence shown here is derived from an EMBL/GenBank/DDBJ whole genome shotgun (WGS) entry which is preliminary data.</text>
</comment>
<keyword evidence="4 6" id="KW-1133">Transmembrane helix</keyword>
<dbReference type="InterPro" id="IPR012506">
    <property type="entry name" value="TMEM86B-like"/>
</dbReference>
<dbReference type="AlphaFoldDB" id="A0A9X2P4F8"/>
<dbReference type="Proteomes" id="UP001142175">
    <property type="component" value="Unassembled WGS sequence"/>
</dbReference>
<keyword evidence="3 6" id="KW-0812">Transmembrane</keyword>
<keyword evidence="5 6" id="KW-0472">Membrane</keyword>
<feature type="transmembrane region" description="Helical" evidence="6">
    <location>
        <begin position="83"/>
        <end position="105"/>
    </location>
</feature>
<evidence type="ECO:0000256" key="5">
    <source>
        <dbReference type="ARBA" id="ARBA00023136"/>
    </source>
</evidence>
<evidence type="ECO:0000313" key="7">
    <source>
        <dbReference type="EMBL" id="MCR9013993.1"/>
    </source>
</evidence>
<protein>
    <submittedName>
        <fullName evidence="7">Lysoplasmalogenase family protein</fullName>
    </submittedName>
</protein>
<evidence type="ECO:0000256" key="1">
    <source>
        <dbReference type="ARBA" id="ARBA00004141"/>
    </source>
</evidence>
<comment type="subcellular location">
    <subcellularLocation>
        <location evidence="1">Membrane</location>
        <topology evidence="1">Multi-pass membrane protein</topology>
    </subcellularLocation>
</comment>
<gene>
    <name evidence="7" type="ORF">NU887_03035</name>
</gene>
<feature type="transmembrane region" description="Helical" evidence="6">
    <location>
        <begin position="57"/>
        <end position="77"/>
    </location>
</feature>
<organism evidence="7 8">
    <name type="scientific">Aquiflexum gelatinilyticum</name>
    <dbReference type="NCBI Taxonomy" id="2961943"/>
    <lineage>
        <taxon>Bacteria</taxon>
        <taxon>Pseudomonadati</taxon>
        <taxon>Bacteroidota</taxon>
        <taxon>Cytophagia</taxon>
        <taxon>Cytophagales</taxon>
        <taxon>Cyclobacteriaceae</taxon>
        <taxon>Aquiflexum</taxon>
    </lineage>
</organism>
<accession>A0A9X2P4F8</accession>
<evidence type="ECO:0000256" key="3">
    <source>
        <dbReference type="ARBA" id="ARBA00022692"/>
    </source>
</evidence>
<feature type="transmembrane region" description="Helical" evidence="6">
    <location>
        <begin position="7"/>
        <end position="25"/>
    </location>
</feature>
<proteinExistence type="inferred from homology"/>
<dbReference type="RefSeq" id="WP_338080959.1">
    <property type="nucleotide sequence ID" value="NZ_JANSUY010000001.1"/>
</dbReference>
<feature type="transmembrane region" description="Helical" evidence="6">
    <location>
        <begin position="176"/>
        <end position="198"/>
    </location>
</feature>
<feature type="transmembrane region" description="Helical" evidence="6">
    <location>
        <begin position="31"/>
        <end position="50"/>
    </location>
</feature>
<feature type="transmembrane region" description="Helical" evidence="6">
    <location>
        <begin position="204"/>
        <end position="223"/>
    </location>
</feature>
<dbReference type="EMBL" id="JANSUY010000001">
    <property type="protein sequence ID" value="MCR9013993.1"/>
    <property type="molecule type" value="Genomic_DNA"/>
</dbReference>
<evidence type="ECO:0000256" key="4">
    <source>
        <dbReference type="ARBA" id="ARBA00022989"/>
    </source>
</evidence>
<comment type="similarity">
    <text evidence="2">Belongs to the TMEM86 family.</text>
</comment>
<feature type="transmembrane region" description="Helical" evidence="6">
    <location>
        <begin position="147"/>
        <end position="164"/>
    </location>
</feature>
<sequence length="241" mass="27877">MFVWNKKFTAFYFSTVILAVTFLMLDIKAFFFLFNLLTLPILIFGLWLKFKKHPHPLMPLMIVASVFSFSGDFLMLLDIEESLFKTIGICTFIVAQTCYGLLYIYSTQFTEIKIKPTLLKRWPEILTYVLLGIYATIVLKYTNEFFLPGLLYSFFGISTFVLAINRRFFVSRRSFVLVIFGAFMFILSASLTGFDLYATNKIRYAVAILFYSGGHYLCSYGILTQIGEIIKKEIPVKSIFE</sequence>
<evidence type="ECO:0000256" key="2">
    <source>
        <dbReference type="ARBA" id="ARBA00007375"/>
    </source>
</evidence>
<dbReference type="GO" id="GO:0016020">
    <property type="term" value="C:membrane"/>
    <property type="evidence" value="ECO:0007669"/>
    <property type="project" value="UniProtKB-SubCell"/>
</dbReference>
<keyword evidence="8" id="KW-1185">Reference proteome</keyword>
<evidence type="ECO:0000256" key="6">
    <source>
        <dbReference type="SAM" id="Phobius"/>
    </source>
</evidence>
<name>A0A9X2P4F8_9BACT</name>
<reference evidence="7" key="1">
    <citation type="submission" date="2022-08" db="EMBL/GenBank/DDBJ databases">
        <authorList>
            <person name="Zhang D."/>
        </authorList>
    </citation>
    <scope>NUCLEOTIDE SEQUENCE</scope>
    <source>
        <strain evidence="7">XJ19-11</strain>
    </source>
</reference>